<evidence type="ECO:0000256" key="6">
    <source>
        <dbReference type="RuleBase" id="RU361262"/>
    </source>
</evidence>
<feature type="short sequence motif" description="DGA/G" evidence="5">
    <location>
        <begin position="254"/>
        <end position="256"/>
    </location>
</feature>
<dbReference type="InterPro" id="IPR002641">
    <property type="entry name" value="PNPLA_dom"/>
</dbReference>
<evidence type="ECO:0000313" key="10">
    <source>
        <dbReference type="Proteomes" id="UP000026962"/>
    </source>
</evidence>
<evidence type="ECO:0000256" key="7">
    <source>
        <dbReference type="SAM" id="MobiDB-lite"/>
    </source>
</evidence>
<organism evidence="9">
    <name type="scientific">Oryza punctata</name>
    <name type="common">Red rice</name>
    <dbReference type="NCBI Taxonomy" id="4537"/>
    <lineage>
        <taxon>Eukaryota</taxon>
        <taxon>Viridiplantae</taxon>
        <taxon>Streptophyta</taxon>
        <taxon>Embryophyta</taxon>
        <taxon>Tracheophyta</taxon>
        <taxon>Spermatophyta</taxon>
        <taxon>Magnoliopsida</taxon>
        <taxon>Liliopsida</taxon>
        <taxon>Poales</taxon>
        <taxon>Poaceae</taxon>
        <taxon>BOP clade</taxon>
        <taxon>Oryzoideae</taxon>
        <taxon>Oryzeae</taxon>
        <taxon>Oryzinae</taxon>
        <taxon>Oryza</taxon>
    </lineage>
</organism>
<evidence type="ECO:0000256" key="5">
    <source>
        <dbReference type="PROSITE-ProRule" id="PRU01161"/>
    </source>
</evidence>
<dbReference type="Gramene" id="OPUNC07G10710.1">
    <property type="protein sequence ID" value="OPUNC07G10710.1"/>
    <property type="gene ID" value="OPUNC07G10710"/>
</dbReference>
<dbReference type="Pfam" id="PF01734">
    <property type="entry name" value="Patatin"/>
    <property type="match status" value="1"/>
</dbReference>
<feature type="region of interest" description="Disordered" evidence="7">
    <location>
        <begin position="1"/>
        <end position="20"/>
    </location>
</feature>
<dbReference type="OMA" id="ECNWWGV"/>
<evidence type="ECO:0000259" key="8">
    <source>
        <dbReference type="PROSITE" id="PS51635"/>
    </source>
</evidence>
<feature type="domain" description="PNPLA" evidence="8">
    <location>
        <begin position="27"/>
        <end position="267"/>
    </location>
</feature>
<dbReference type="GO" id="GO:0004620">
    <property type="term" value="F:phospholipase activity"/>
    <property type="evidence" value="ECO:0007669"/>
    <property type="project" value="TreeGrafter"/>
</dbReference>
<dbReference type="GO" id="GO:0016042">
    <property type="term" value="P:lipid catabolic process"/>
    <property type="evidence" value="ECO:0007669"/>
    <property type="project" value="UniProtKB-UniRule"/>
</dbReference>
<dbReference type="SUPFAM" id="SSF52151">
    <property type="entry name" value="FabD/lysophospholipase-like"/>
    <property type="match status" value="1"/>
</dbReference>
<proteinExistence type="inferred from homology"/>
<evidence type="ECO:0000256" key="2">
    <source>
        <dbReference type="ARBA" id="ARBA00022821"/>
    </source>
</evidence>
<comment type="domain">
    <text evidence="6">The nitrogen atoms of the two glycine residues in the GGXR motif define the oxyanion hole, and stabilize the oxyanion that forms during the nucleophilic attack by the catalytic serine during substrate cleavage.</text>
</comment>
<accession>A0A0E0LJT1</accession>
<evidence type="ECO:0000256" key="3">
    <source>
        <dbReference type="ARBA" id="ARBA00023098"/>
    </source>
</evidence>
<evidence type="ECO:0000256" key="1">
    <source>
        <dbReference type="ARBA" id="ARBA00010240"/>
    </source>
</evidence>
<dbReference type="GO" id="GO:0006952">
    <property type="term" value="P:defense response"/>
    <property type="evidence" value="ECO:0007669"/>
    <property type="project" value="UniProtKB-KW"/>
</dbReference>
<sequence>MAAAVIAAPSRPPLPPPANGGKSVSILSIDGGGIRGLIPATVLNFLESELQRIDKDPNARLADYFDYISGTSTGGLISMMLAGPNKEQRPLKSAEEIIQFYKDNGQYIFTPHEILDVMRIMNILSLLEGADEALDLMASEENSISSLKRIILYAIMHSKYDNDHLHEAIANVLKAAGSPKLELEQTLTNVVIPAFDIKDNQPVIFSTHQAKKGALMNPLISDVCVAATAAPTLFPPYGFTTEDGHGSKEYNLVDGGIFANNPTMLAIEEIWKRTTLEQEEFLPAGLTSAGFTGKLLPGQVHVPDGKFCVLSLGTGVVNHSYTAKQAHNWGILQWFYNVSEKTMPLLDMLSFSGGSLVDYDVALYFKSRGQEDQYLRIQDVGLKGASTSMDDATPENMNALVKIGKDLLDKKVHKIDFNTRTYKSADGAQTNREALTKLAEELSAERKRRLSAVLATAP</sequence>
<keyword evidence="3 5" id="KW-0443">Lipid metabolism</keyword>
<comment type="function">
    <text evidence="6">Lipolytic acyl hydrolase (LAH).</text>
</comment>
<dbReference type="PANTHER" id="PTHR32176:SF106">
    <property type="entry name" value="PATATIN"/>
    <property type="match status" value="1"/>
</dbReference>
<dbReference type="GO" id="GO:0047372">
    <property type="term" value="F:monoacylglycerol lipase activity"/>
    <property type="evidence" value="ECO:0007669"/>
    <property type="project" value="TreeGrafter"/>
</dbReference>
<dbReference type="eggNOG" id="KOG0513">
    <property type="taxonomic scope" value="Eukaryota"/>
</dbReference>
<dbReference type="EC" id="3.1.1.-" evidence="6"/>
<dbReference type="EnsemblPlants" id="OPUNC07G10710.1">
    <property type="protein sequence ID" value="OPUNC07G10710.1"/>
    <property type="gene ID" value="OPUNC07G10710"/>
</dbReference>
<feature type="active site" description="Nucleophile" evidence="5">
    <location>
        <position position="72"/>
    </location>
</feature>
<name>A0A0E0LJT1_ORYPU</name>
<dbReference type="PROSITE" id="PS51635">
    <property type="entry name" value="PNPLA"/>
    <property type="match status" value="1"/>
</dbReference>
<comment type="similarity">
    <text evidence="1 6">Belongs to the patatin family.</text>
</comment>
<keyword evidence="10" id="KW-1185">Reference proteome</keyword>
<reference evidence="9" key="2">
    <citation type="submission" date="2018-05" db="EMBL/GenBank/DDBJ databases">
        <title>OpunRS2 (Oryza punctata Reference Sequence Version 2).</title>
        <authorList>
            <person name="Zhang J."/>
            <person name="Kudrna D."/>
            <person name="Lee S."/>
            <person name="Talag J."/>
            <person name="Welchert J."/>
            <person name="Wing R.A."/>
        </authorList>
    </citation>
    <scope>NUCLEOTIDE SEQUENCE [LARGE SCALE GENOMIC DNA]</scope>
</reference>
<reference evidence="9" key="1">
    <citation type="submission" date="2015-04" db="UniProtKB">
        <authorList>
            <consortium name="EnsemblPlants"/>
        </authorList>
    </citation>
    <scope>IDENTIFICATION</scope>
</reference>
<dbReference type="Gene3D" id="3.40.1090.10">
    <property type="entry name" value="Cytosolic phospholipase A2 catalytic domain"/>
    <property type="match status" value="1"/>
</dbReference>
<dbReference type="HOGENOM" id="CLU_000288_144_0_1"/>
<feature type="short sequence motif" description="GXSXG" evidence="5">
    <location>
        <begin position="70"/>
        <end position="74"/>
    </location>
</feature>
<evidence type="ECO:0000256" key="4">
    <source>
        <dbReference type="ARBA" id="ARBA00025642"/>
    </source>
</evidence>
<dbReference type="Proteomes" id="UP000026962">
    <property type="component" value="Chromosome 7"/>
</dbReference>
<keyword evidence="5 6" id="KW-0378">Hydrolase</keyword>
<evidence type="ECO:0000313" key="9">
    <source>
        <dbReference type="EnsemblPlants" id="OPUNC07G10710.1"/>
    </source>
</evidence>
<dbReference type="STRING" id="4537.A0A0E0LJT1"/>
<dbReference type="AlphaFoldDB" id="A0A0E0LJT1"/>
<dbReference type="PANTHER" id="PTHR32176">
    <property type="entry name" value="XYLOSE ISOMERASE"/>
    <property type="match status" value="1"/>
</dbReference>
<keyword evidence="2" id="KW-0611">Plant defense</keyword>
<keyword evidence="5 6" id="KW-0442">Lipid degradation</keyword>
<comment type="function">
    <text evidence="4">Possesses non-specific lipolytic acyl hydrolase (LAH) activity. Hydrolyzes phospholipids as well as galactolipids. May play a role in disease resistance.</text>
</comment>
<protein>
    <recommendedName>
        <fullName evidence="6">Patatin</fullName>
        <ecNumber evidence="6">3.1.1.-</ecNumber>
    </recommendedName>
</protein>
<feature type="short sequence motif" description="GXGXXG" evidence="5">
    <location>
        <begin position="31"/>
        <end position="36"/>
    </location>
</feature>
<dbReference type="InterPro" id="IPR016035">
    <property type="entry name" value="Acyl_Trfase/lysoPLipase"/>
</dbReference>
<feature type="active site" description="Proton acceptor" evidence="5">
    <location>
        <position position="254"/>
    </location>
</feature>